<evidence type="ECO:0000256" key="1">
    <source>
        <dbReference type="SAM" id="MobiDB-lite"/>
    </source>
</evidence>
<keyword evidence="6" id="KW-1185">Reference proteome</keyword>
<evidence type="ECO:0000313" key="3">
    <source>
        <dbReference type="EMBL" id="CAF1309782.1"/>
    </source>
</evidence>
<dbReference type="EMBL" id="CAJOBA010041623">
    <property type="protein sequence ID" value="CAF4117507.1"/>
    <property type="molecule type" value="Genomic_DNA"/>
</dbReference>
<comment type="caution">
    <text evidence="2">The sequence shown here is derived from an EMBL/GenBank/DDBJ whole genome shotgun (WGS) entry which is preliminary data.</text>
</comment>
<evidence type="ECO:0000313" key="6">
    <source>
        <dbReference type="Proteomes" id="UP000663829"/>
    </source>
</evidence>
<dbReference type="EMBL" id="CAJNOQ010006823">
    <property type="protein sequence ID" value="CAF1148513.1"/>
    <property type="molecule type" value="Genomic_DNA"/>
</dbReference>
<dbReference type="Proteomes" id="UP000677228">
    <property type="component" value="Unassembled WGS sequence"/>
</dbReference>
<accession>A0A814SK45</accession>
<organism evidence="2 6">
    <name type="scientific">Didymodactylos carnosus</name>
    <dbReference type="NCBI Taxonomy" id="1234261"/>
    <lineage>
        <taxon>Eukaryota</taxon>
        <taxon>Metazoa</taxon>
        <taxon>Spiralia</taxon>
        <taxon>Gnathifera</taxon>
        <taxon>Rotifera</taxon>
        <taxon>Eurotatoria</taxon>
        <taxon>Bdelloidea</taxon>
        <taxon>Philodinida</taxon>
        <taxon>Philodinidae</taxon>
        <taxon>Didymodactylos</taxon>
    </lineage>
</organism>
<dbReference type="AlphaFoldDB" id="A0A814SK45"/>
<reference evidence="2" key="1">
    <citation type="submission" date="2021-02" db="EMBL/GenBank/DDBJ databases">
        <authorList>
            <person name="Nowell W R."/>
        </authorList>
    </citation>
    <scope>NUCLEOTIDE SEQUENCE</scope>
</reference>
<dbReference type="EMBL" id="CAJOBC010006822">
    <property type="protein sequence ID" value="CAF3912064.1"/>
    <property type="molecule type" value="Genomic_DNA"/>
</dbReference>
<sequence length="179" mass="20051">MSSNASNNSNLSSVNEQAKTATTSTAANYAKWNKIEQLSDDDEDKMIKGIEGHWTLVKFEPYPGCEGYEFDIIKNTGGGDHVYHICTIGIINKIWCTVEQTGAEEWKVRGKVNITDDAHGLEEGMKRDRIIAGILQNIQNIEQKSKGHLVLTTANIKIVLERLPATQRDMEMKKKKVDT</sequence>
<dbReference type="Proteomes" id="UP000663829">
    <property type="component" value="Unassembled WGS sequence"/>
</dbReference>
<dbReference type="Proteomes" id="UP000681722">
    <property type="component" value="Unassembled WGS sequence"/>
</dbReference>
<feature type="compositionally biased region" description="Low complexity" evidence="1">
    <location>
        <begin position="1"/>
        <end position="15"/>
    </location>
</feature>
<feature type="region of interest" description="Disordered" evidence="1">
    <location>
        <begin position="1"/>
        <end position="24"/>
    </location>
</feature>
<proteinExistence type="predicted"/>
<name>A0A814SK45_9BILA</name>
<evidence type="ECO:0000313" key="4">
    <source>
        <dbReference type="EMBL" id="CAF3912064.1"/>
    </source>
</evidence>
<evidence type="ECO:0000313" key="2">
    <source>
        <dbReference type="EMBL" id="CAF1148513.1"/>
    </source>
</evidence>
<gene>
    <name evidence="2" type="ORF">GPM918_LOCUS21056</name>
    <name evidence="3" type="ORF">OVA965_LOCUS28927</name>
    <name evidence="4" type="ORF">SRO942_LOCUS21053</name>
    <name evidence="5" type="ORF">TMI583_LOCUS29691</name>
</gene>
<dbReference type="Proteomes" id="UP000682733">
    <property type="component" value="Unassembled WGS sequence"/>
</dbReference>
<protein>
    <submittedName>
        <fullName evidence="2">Uncharacterized protein</fullName>
    </submittedName>
</protein>
<evidence type="ECO:0000313" key="5">
    <source>
        <dbReference type="EMBL" id="CAF4117507.1"/>
    </source>
</evidence>
<dbReference type="EMBL" id="CAJNOK010020036">
    <property type="protein sequence ID" value="CAF1309782.1"/>
    <property type="molecule type" value="Genomic_DNA"/>
</dbReference>